<reference evidence="3" key="1">
    <citation type="submission" date="2012-06" db="EMBL/GenBank/DDBJ databases">
        <title>The complete genome of Belliella baltica DSM 15883.</title>
        <authorList>
            <person name="Lucas S."/>
            <person name="Copeland A."/>
            <person name="Lapidus A."/>
            <person name="Goodwin L."/>
            <person name="Pitluck S."/>
            <person name="Peters L."/>
            <person name="Mikhailova N."/>
            <person name="Davenport K."/>
            <person name="Kyrpides N."/>
            <person name="Mavromatis K."/>
            <person name="Pagani I."/>
            <person name="Ivanova N."/>
            <person name="Ovchinnikova G."/>
            <person name="Zeytun A."/>
            <person name="Detter J.C."/>
            <person name="Han C."/>
            <person name="Land M."/>
            <person name="Hauser L."/>
            <person name="Markowitz V."/>
            <person name="Cheng J.-F."/>
            <person name="Hugenholtz P."/>
            <person name="Woyke T."/>
            <person name="Wu D."/>
            <person name="Tindall B."/>
            <person name="Pomrenke H."/>
            <person name="Brambilla E."/>
            <person name="Klenk H.-P."/>
            <person name="Eisen J.A."/>
        </authorList>
    </citation>
    <scope>NUCLEOTIDE SEQUENCE [LARGE SCALE GENOMIC DNA]</scope>
    <source>
        <strain evidence="3">DSM 15883 / CIP 108006 / LMG 21964 / BA134</strain>
    </source>
</reference>
<protein>
    <submittedName>
        <fullName evidence="2">Uncharacterized protein</fullName>
    </submittedName>
</protein>
<gene>
    <name evidence="2" type="ordered locus">Belba_1463</name>
</gene>
<dbReference type="HOGENOM" id="CLU_2393874_0_0_10"/>
<dbReference type="AlphaFoldDB" id="I3Z4B2"/>
<evidence type="ECO:0000256" key="1">
    <source>
        <dbReference type="SAM" id="SignalP"/>
    </source>
</evidence>
<dbReference type="Proteomes" id="UP000006050">
    <property type="component" value="Chromosome"/>
</dbReference>
<proteinExistence type="predicted"/>
<dbReference type="RefSeq" id="WP_014772072.1">
    <property type="nucleotide sequence ID" value="NC_018010.1"/>
</dbReference>
<evidence type="ECO:0000313" key="3">
    <source>
        <dbReference type="Proteomes" id="UP000006050"/>
    </source>
</evidence>
<keyword evidence="1" id="KW-0732">Signal</keyword>
<accession>I3Z4B2</accession>
<evidence type="ECO:0000313" key="2">
    <source>
        <dbReference type="EMBL" id="AFL84080.1"/>
    </source>
</evidence>
<sequence>MKKNFILGLSLLVMVSLLSMISQPNLKAQHTGPIYESCFGNQNEVGHHIYAVKSKFCGSGTWGQGEIFWEDCDPYLQQCCPMMDFEPEPPCLY</sequence>
<dbReference type="KEGG" id="bbd:Belba_1463"/>
<name>I3Z4B2_BELBD</name>
<dbReference type="STRING" id="866536.Belba_1463"/>
<feature type="chain" id="PRO_5003684114" evidence="1">
    <location>
        <begin position="25"/>
        <end position="93"/>
    </location>
</feature>
<feature type="signal peptide" evidence="1">
    <location>
        <begin position="1"/>
        <end position="24"/>
    </location>
</feature>
<keyword evidence="3" id="KW-1185">Reference proteome</keyword>
<organism evidence="2 3">
    <name type="scientific">Belliella baltica (strain DSM 15883 / CIP 108006 / LMG 21964 / BA134)</name>
    <dbReference type="NCBI Taxonomy" id="866536"/>
    <lineage>
        <taxon>Bacteria</taxon>
        <taxon>Pseudomonadati</taxon>
        <taxon>Bacteroidota</taxon>
        <taxon>Cytophagia</taxon>
        <taxon>Cytophagales</taxon>
        <taxon>Cyclobacteriaceae</taxon>
        <taxon>Belliella</taxon>
    </lineage>
</organism>
<dbReference type="EMBL" id="CP003281">
    <property type="protein sequence ID" value="AFL84080.1"/>
    <property type="molecule type" value="Genomic_DNA"/>
</dbReference>